<dbReference type="GO" id="GO:0016491">
    <property type="term" value="F:oxidoreductase activity"/>
    <property type="evidence" value="ECO:0007669"/>
    <property type="project" value="UniProtKB-KW"/>
</dbReference>
<dbReference type="InterPro" id="IPR016208">
    <property type="entry name" value="Ald_Oxase/xanthine_DH-like"/>
</dbReference>
<dbReference type="InterPro" id="IPR037165">
    <property type="entry name" value="AldOxase/xan_DH_Mopterin-bd_sf"/>
</dbReference>
<dbReference type="InterPro" id="IPR005107">
    <property type="entry name" value="CO_DH_flav_C"/>
</dbReference>
<dbReference type="GO" id="GO:0071949">
    <property type="term" value="F:FAD binding"/>
    <property type="evidence" value="ECO:0007669"/>
    <property type="project" value="InterPro"/>
</dbReference>
<dbReference type="InterPro" id="IPR046867">
    <property type="entry name" value="AldOxase/xan_DH_MoCoBD2"/>
</dbReference>
<keyword evidence="13" id="KW-0576">Peroxisome</keyword>
<feature type="domain" description="FAD-binding PCMH-type" evidence="15">
    <location>
        <begin position="194"/>
        <end position="375"/>
    </location>
</feature>
<feature type="domain" description="FAD-binding PCMH-type" evidence="15">
    <location>
        <begin position="1424"/>
        <end position="1604"/>
    </location>
</feature>
<dbReference type="FunFam" id="3.30.465.10:FF:000013">
    <property type="entry name" value="Aldehyde oxidase"/>
    <property type="match status" value="1"/>
</dbReference>
<gene>
    <name evidence="16" type="ORF">ALC53_08597</name>
</gene>
<dbReference type="SUPFAM" id="SSF56003">
    <property type="entry name" value="Molybdenum cofactor-binding domain"/>
    <property type="match status" value="2"/>
</dbReference>
<dbReference type="InterPro" id="IPR036856">
    <property type="entry name" value="Ald_Oxase/Xan_DH_a/b_sf"/>
</dbReference>
<dbReference type="InterPro" id="IPR016166">
    <property type="entry name" value="FAD-bd_PCMH"/>
</dbReference>
<dbReference type="InterPro" id="IPR002346">
    <property type="entry name" value="Mopterin_DH_FAD-bd"/>
</dbReference>
<dbReference type="Gene3D" id="1.10.150.120">
    <property type="entry name" value="[2Fe-2S]-binding domain"/>
    <property type="match status" value="2"/>
</dbReference>
<keyword evidence="5" id="KW-0500">Molybdenum</keyword>
<dbReference type="Pfam" id="PF01315">
    <property type="entry name" value="Ald_Xan_dh_C"/>
    <property type="match status" value="2"/>
</dbReference>
<dbReference type="PROSITE" id="PS00197">
    <property type="entry name" value="2FE2S_FER_1"/>
    <property type="match status" value="2"/>
</dbReference>
<dbReference type="InterPro" id="IPR036683">
    <property type="entry name" value="CO_DH_flav_C_dom_sf"/>
</dbReference>
<keyword evidence="8" id="KW-0479">Metal-binding</keyword>
<comment type="similarity">
    <text evidence="3">Belongs to the xanthine dehydrogenase family.</text>
</comment>
<evidence type="ECO:0000256" key="4">
    <source>
        <dbReference type="ARBA" id="ARBA00011738"/>
    </source>
</evidence>
<dbReference type="Gene3D" id="3.30.390.50">
    <property type="entry name" value="CO dehydrogenase flavoprotein, C-terminal domain"/>
    <property type="match status" value="2"/>
</dbReference>
<evidence type="ECO:0000256" key="13">
    <source>
        <dbReference type="ARBA" id="ARBA00023140"/>
    </source>
</evidence>
<keyword evidence="12" id="KW-0411">Iron-sulfur</keyword>
<dbReference type="InterPro" id="IPR036010">
    <property type="entry name" value="2Fe-2S_ferredoxin-like_sf"/>
</dbReference>
<dbReference type="InterPro" id="IPR002888">
    <property type="entry name" value="2Fe-2S-bd"/>
</dbReference>
<organism evidence="16 17">
    <name type="scientific">Atta colombica</name>
    <dbReference type="NCBI Taxonomy" id="520822"/>
    <lineage>
        <taxon>Eukaryota</taxon>
        <taxon>Metazoa</taxon>
        <taxon>Ecdysozoa</taxon>
        <taxon>Arthropoda</taxon>
        <taxon>Hexapoda</taxon>
        <taxon>Insecta</taxon>
        <taxon>Pterygota</taxon>
        <taxon>Neoptera</taxon>
        <taxon>Endopterygota</taxon>
        <taxon>Hymenoptera</taxon>
        <taxon>Apocrita</taxon>
        <taxon>Aculeata</taxon>
        <taxon>Formicoidea</taxon>
        <taxon>Formicidae</taxon>
        <taxon>Myrmicinae</taxon>
        <taxon>Atta</taxon>
    </lineage>
</organism>
<evidence type="ECO:0000313" key="17">
    <source>
        <dbReference type="Proteomes" id="UP000078540"/>
    </source>
</evidence>
<comment type="cofactor">
    <cofactor evidence="14">
        <name>[2Fe-2S] cluster</name>
        <dbReference type="ChEBI" id="CHEBI:190135"/>
    </cofactor>
</comment>
<protein>
    <submittedName>
        <fullName evidence="16">Xanthine dehydrogenase</fullName>
    </submittedName>
</protein>
<evidence type="ECO:0000256" key="7">
    <source>
        <dbReference type="ARBA" id="ARBA00022714"/>
    </source>
</evidence>
<dbReference type="STRING" id="520822.A0A151I271"/>
<evidence type="ECO:0000256" key="12">
    <source>
        <dbReference type="ARBA" id="ARBA00023014"/>
    </source>
</evidence>
<dbReference type="Gene3D" id="3.30.465.10">
    <property type="match status" value="2"/>
</dbReference>
<evidence type="ECO:0000256" key="8">
    <source>
        <dbReference type="ARBA" id="ARBA00022723"/>
    </source>
</evidence>
<evidence type="ECO:0000256" key="14">
    <source>
        <dbReference type="ARBA" id="ARBA00034078"/>
    </source>
</evidence>
<feature type="non-terminal residue" evidence="16">
    <location>
        <position position="1"/>
    </location>
</feature>
<evidence type="ECO:0000256" key="5">
    <source>
        <dbReference type="ARBA" id="ARBA00022505"/>
    </source>
</evidence>
<keyword evidence="11" id="KW-0408">Iron</keyword>
<dbReference type="GO" id="GO:0005777">
    <property type="term" value="C:peroxisome"/>
    <property type="evidence" value="ECO:0007669"/>
    <property type="project" value="UniProtKB-SubCell"/>
</dbReference>
<dbReference type="Pfam" id="PF20256">
    <property type="entry name" value="MoCoBD_2"/>
    <property type="match status" value="2"/>
</dbReference>
<dbReference type="FunFam" id="3.30.365.10:FF:000001">
    <property type="entry name" value="Xanthine dehydrogenase oxidase"/>
    <property type="match status" value="2"/>
</dbReference>
<dbReference type="Gene3D" id="3.30.365.10">
    <property type="entry name" value="Aldehyde oxidase/xanthine dehydrogenase, molybdopterin binding domain"/>
    <property type="match status" value="8"/>
</dbReference>
<dbReference type="SUPFAM" id="SSF56176">
    <property type="entry name" value="FAD-binding/transporter-associated domain-like"/>
    <property type="match status" value="2"/>
</dbReference>
<evidence type="ECO:0000256" key="3">
    <source>
        <dbReference type="ARBA" id="ARBA00006849"/>
    </source>
</evidence>
<dbReference type="SUPFAM" id="SSF54665">
    <property type="entry name" value="CO dehydrogenase molybdoprotein N-domain-like"/>
    <property type="match status" value="2"/>
</dbReference>
<dbReference type="Pfam" id="PF02738">
    <property type="entry name" value="MoCoBD_1"/>
    <property type="match status" value="2"/>
</dbReference>
<dbReference type="Pfam" id="PF01799">
    <property type="entry name" value="Fer2_2"/>
    <property type="match status" value="2"/>
</dbReference>
<dbReference type="SMART" id="SM01092">
    <property type="entry name" value="CO_deh_flav_C"/>
    <property type="match status" value="2"/>
</dbReference>
<dbReference type="SUPFAM" id="SSF54292">
    <property type="entry name" value="2Fe-2S ferredoxin-like"/>
    <property type="match status" value="2"/>
</dbReference>
<dbReference type="SUPFAM" id="SSF47741">
    <property type="entry name" value="CO dehydrogenase ISP C-domain like"/>
    <property type="match status" value="2"/>
</dbReference>
<dbReference type="Gene3D" id="3.90.1170.50">
    <property type="entry name" value="Aldehyde oxidase/xanthine dehydrogenase, a/b hammerhead"/>
    <property type="match status" value="2"/>
</dbReference>
<dbReference type="InterPro" id="IPR036884">
    <property type="entry name" value="2Fe-2S-bd_dom_sf"/>
</dbReference>
<dbReference type="SUPFAM" id="SSF55447">
    <property type="entry name" value="CO dehydrogenase flavoprotein C-terminal domain-like"/>
    <property type="match status" value="2"/>
</dbReference>
<dbReference type="InterPro" id="IPR000674">
    <property type="entry name" value="Ald_Oxase/Xan_DH_a/b"/>
</dbReference>
<dbReference type="InterPro" id="IPR008274">
    <property type="entry name" value="AldOxase/xan_DH_MoCoBD1"/>
</dbReference>
<sequence length="2478" mass="278448">LVSSDSIPIRMSLLFYIREYVGLRGTKAMCHEGGCGACIVSVTYKDKTIAVNSCLVPVLICQGWNIFTIESLGNKQNGYHKIQAVLAHKNGSQCGYCSPGMVMNMYTLTLQSSNISIQQIENSFGGNICRCTGYRAILDAFKGFATDAPPSMVKDIQDIEELYKIKPCRKNRMSCVRSCYDKQSSDEKKMLSIKRNENVHFYRVLSIEDLFAIFKEDPLASYTLNGGNTAEGVYRSSIKDIYIDINYIPDLHNIEKTDCTLVLGGGITFTVALQTFQKYSYDIGFKYLSQLAQYVEMIANVPVRNIGTIAGNLMLKYQHKDFSSDLFLMLETVGAQVHVLESPSQKKSLYLWEFLNLPDMHHKIIYSIVLPSLDDFKYVCRFYKVMPIAQNAKAHVNAGFLFKLDLDGKVLELPNIIFGGIDTNFLHAKKTEKVLVDKSIIKNLRSTLKEALDTLHSEVYPNHVLPDYSPKFRKILAEGLFYRFILNINLNKPNNISPFYHSGGTLLERGLSSGKQNYITHVDLWPINEPMPKLESLKQTSGEAQYCDDLLPFPREVFCAFVVTNVGNGEICGIDASWALQKEGVVAFFSAQDIPGKNLCISAASKLMSLPEDELLFAEKDILYAGQPVGVIVAETHNVANEAAKLIEITYSERMKNPVISIEDALDVGDETRIRQSIKIPAKRKGNDIEHVLKGVFQSGGQYHYPIETQFCVCVPVEGGMDVYPSSQWMDLIQVSIANCLNVQNNSINVHVRRLGGSYGSKISRNAQISCACALVCHKLNRPARFIMTIESNMQSIGKRCSARQEYDIVVNNEGVIQYLISNQWSNCGSSFNEPQAELVTFYMQRSCYLTDTWKFNGFDVRTDLPSNTFCRASGSTEAVAIMENIMEHIAKVTKKDPIEVRLANMNDMDKSVLETMIKDLSNLTNYNMNKESIDDFNFHNRWKKKGIAMIPMKYLITYEGQFEAIVSVCARDGSVCVTHSGIEIDQGINTKIVQLTACILNIDIKLISVKQSNNLATSNKSTTGHSITTESCEYATIQACTQILERLEPIRKKMKNPTWRDLIFKAYEEGISLYARYMLMTGLMQAKTKPYAVYGVTSAEVEIDLLTGQHIIRRVDLMIDAGLSMNPKIDVGQVEGAFVMGIGYWTSEDLVYAPDTGELITDRTWNYKPPGAKDIPEDFRVYLCKNSYNEVVVYGSKAIDEAPLCMSYVIPIAFRYALNSARAEVGMKEEWYQLISDDSIPVDTTLLVFIREYAKFRGTKAMCHAGDCGACVVSVIFKDKTIAVNSCLVLVLTCDRWNIVTIEDLGNKRDGYHAIQATLARKNGSQCGYCSPGMVMNMYSLGKDLSMQQIESSFGGNICRCTGYRAILDAFKGFATDAHPSMVKDIQDIEELYKIKPCRKNKMPCVRSYYDKQPSDEKKMLSIKLEDAHFYKVFTIEDIFIIFKENPNATYILNGGNTAHGIYPSSKKDIYIDINDIPDLHKISKSDFGLVLGGSITLTTVLETFQKYSNDTGFKYLNHLAQHVEIIANVSVRNIGTVAGNLMMKHQHNEFSSDLCLILESVGAHVVVQESPSKSQSFYLYEFLNIRMNHKIINNIILYPLRDNSYICKFYKIMPRAQNARSHIDAGFLFTFDDNGKVLELPNIIFYGINMHFLHAKQTEKLLDGKSIFDKKILKLIMEMLHVELQPDHVLPNYSPEFRKTLAEGLFYKFLLSIQLEKIDPFYRSGSTLLERGLSSAKQEYDTKKDIWPVNKPMPKLEAFEQTSGEVRYCNDMGPYLREVFCAFVVTEIGNGKIKSIDTSNAFKMKGVVAFFSAKDIPGKNLCISAISKLTSLTEDELLFAEEDILYAGQPVGVIVAETHNLVNEAAKLVQIIYKEPLKTKPVISIEDALNSQDNTRIRESANIPAKRKGIDIKHIIKGVFQCGGQYHHSLETQSCVCVPVEGDIIDVYPSSQWIDLIQISIANCLYVQNNSINVYVNQLGGSFGSKISRNAQISCACALVCHKLRRPARFIMTTESNMQSIGKRCSTRQEYEIGVNNDGVIQYLNSKHWSNCGSSFNEPQAAMIASYMQKSCYSTDTWTFNGFDVRTDLPSNTFCRASGSTEGVAMMENLMEHIAKVTNKDSIEVRLANMNNVDKSFLKPMIEDLLKKTNYEKNKSDAILFNSHNRWKKQEIAMIPMKYLITYEGQFETIVSVCARDGSVCVTHSGIEIDQGINTKIAQLTAHVLDINIEIVSVKGSNNLATPNKSTTGHSITVENCGYATIHACTQILNRLEPIRKKMKNLTWKDLIFIAYEQGIDLCARYMLVNGTTEDIYGVTTAVVEIDVLTGQHIIRRVDLMIDGGVSLNPEIDIGQMEGAFVMGIGYWTSEDLMYSPDTGVLTNNRLWNYKSPGAKDIPEDFRVYLLTIDESSLCMSYVILIAFRYALNSARADAGNTEWYQLDGPCTTERILLTSLTNKDMMVYERGTNTGIILKETSV</sequence>
<evidence type="ECO:0000256" key="6">
    <source>
        <dbReference type="ARBA" id="ARBA00022630"/>
    </source>
</evidence>
<keyword evidence="6" id="KW-0285">Flavoprotein</keyword>
<evidence type="ECO:0000256" key="11">
    <source>
        <dbReference type="ARBA" id="ARBA00023004"/>
    </source>
</evidence>
<dbReference type="PANTHER" id="PTHR11908:SF132">
    <property type="entry name" value="ALDEHYDE OXIDASE 1-RELATED"/>
    <property type="match status" value="1"/>
</dbReference>
<evidence type="ECO:0000256" key="9">
    <source>
        <dbReference type="ARBA" id="ARBA00022827"/>
    </source>
</evidence>
<dbReference type="Pfam" id="PF03450">
    <property type="entry name" value="CO_deh_flav_C"/>
    <property type="match status" value="2"/>
</dbReference>
<evidence type="ECO:0000256" key="10">
    <source>
        <dbReference type="ARBA" id="ARBA00023002"/>
    </source>
</evidence>
<dbReference type="EMBL" id="KQ976546">
    <property type="protein sequence ID" value="KYM80949.1"/>
    <property type="molecule type" value="Genomic_DNA"/>
</dbReference>
<keyword evidence="10" id="KW-0560">Oxidoreductase</keyword>
<dbReference type="Proteomes" id="UP000078540">
    <property type="component" value="Unassembled WGS sequence"/>
</dbReference>
<dbReference type="Gene3D" id="3.10.20.30">
    <property type="match status" value="2"/>
</dbReference>
<reference evidence="16 17" key="1">
    <citation type="submission" date="2015-09" db="EMBL/GenBank/DDBJ databases">
        <title>Atta colombica WGS genome.</title>
        <authorList>
            <person name="Nygaard S."/>
            <person name="Hu H."/>
            <person name="Boomsma J."/>
            <person name="Zhang G."/>
        </authorList>
    </citation>
    <scope>NUCLEOTIDE SEQUENCE [LARGE SCALE GENOMIC DNA]</scope>
    <source>
        <strain evidence="16">Treedump-2</strain>
        <tissue evidence="16">Whole body</tissue>
    </source>
</reference>
<dbReference type="PANTHER" id="PTHR11908">
    <property type="entry name" value="XANTHINE DEHYDROGENASE"/>
    <property type="match status" value="1"/>
</dbReference>
<keyword evidence="9" id="KW-0274">FAD</keyword>
<proteinExistence type="inferred from homology"/>
<comment type="subunit">
    <text evidence="4">Homodimer.</text>
</comment>
<dbReference type="GO" id="GO:0051537">
    <property type="term" value="F:2 iron, 2 sulfur cluster binding"/>
    <property type="evidence" value="ECO:0007669"/>
    <property type="project" value="UniProtKB-KW"/>
</dbReference>
<dbReference type="GO" id="GO:0005506">
    <property type="term" value="F:iron ion binding"/>
    <property type="evidence" value="ECO:0007669"/>
    <property type="project" value="InterPro"/>
</dbReference>
<dbReference type="InterPro" id="IPR006058">
    <property type="entry name" value="2Fe2S_fd_BS"/>
</dbReference>
<dbReference type="Pfam" id="PF00941">
    <property type="entry name" value="FAD_binding_5"/>
    <property type="match status" value="2"/>
</dbReference>
<keyword evidence="7" id="KW-0001">2Fe-2S</keyword>
<dbReference type="InterPro" id="IPR016169">
    <property type="entry name" value="FAD-bd_PCMH_sub2"/>
</dbReference>
<evidence type="ECO:0000259" key="15">
    <source>
        <dbReference type="PROSITE" id="PS51387"/>
    </source>
</evidence>
<evidence type="ECO:0000256" key="1">
    <source>
        <dbReference type="ARBA" id="ARBA00001924"/>
    </source>
</evidence>
<dbReference type="PROSITE" id="PS51387">
    <property type="entry name" value="FAD_PCMH"/>
    <property type="match status" value="2"/>
</dbReference>
<comment type="subcellular location">
    <subcellularLocation>
        <location evidence="2">Peroxisome</location>
    </subcellularLocation>
</comment>
<dbReference type="InterPro" id="IPR036318">
    <property type="entry name" value="FAD-bd_PCMH-like_sf"/>
</dbReference>
<accession>A0A151I271</accession>
<evidence type="ECO:0000256" key="2">
    <source>
        <dbReference type="ARBA" id="ARBA00004275"/>
    </source>
</evidence>
<name>A0A151I271_9HYME</name>
<comment type="cofactor">
    <cofactor evidence="1">
        <name>Mo-molybdopterin</name>
        <dbReference type="ChEBI" id="CHEBI:71302"/>
    </cofactor>
</comment>
<evidence type="ECO:0000313" key="16">
    <source>
        <dbReference type="EMBL" id="KYM80949.1"/>
    </source>
</evidence>
<dbReference type="InterPro" id="IPR012675">
    <property type="entry name" value="Beta-grasp_dom_sf"/>
</dbReference>
<dbReference type="SMART" id="SM01008">
    <property type="entry name" value="Ald_Xan_dh_C"/>
    <property type="match status" value="2"/>
</dbReference>
<keyword evidence="17" id="KW-1185">Reference proteome</keyword>